<evidence type="ECO:0000313" key="2">
    <source>
        <dbReference type="EMBL" id="MFC6591914.1"/>
    </source>
</evidence>
<name>A0ABW1YCH8_9DEIO</name>
<feature type="chain" id="PRO_5047540595" evidence="1">
    <location>
        <begin position="22"/>
        <end position="425"/>
    </location>
</feature>
<proteinExistence type="predicted"/>
<accession>A0ABW1YCH8</accession>
<dbReference type="Proteomes" id="UP001596297">
    <property type="component" value="Unassembled WGS sequence"/>
</dbReference>
<sequence>MKKTTIAVSLVAALLLNTAQAITLPETDCAKSGGDARCKVSGSDSIGQGLPFNLGGFVSFGSGFVDVAENAVYVPVEFGGQQDNRGVIFKVDLKTGNRSVVSGYDGEEWHGKAPQYVSGRGEKFSPYDLGRVEVVRPGPGGSLLALVDKGLQERTEIIRIDRKSGDRSVVWASRVYADSANEGPSSVRTNEAKLGINGTSDGLCRASDDRIGLKPSEVLETDGKYIYLFMQGAPSGTGTGLVRVPVTGGKCEWVSRYYQDGTSDIGSGATVNTLSPAVFDSAFANGKFYGVTGPVPSGNVLFSIDTRTGERQTISIRNEVTPARSKGTGDVAVGRTGRMALTGDSKQAVTLFPTLNDTYFEPVVVDIQSGERFVSEASAGSLSSGRDSNGRIVAGLPGTDQFVVAFNGALHIWDGATGNSYVLSR</sequence>
<keyword evidence="3" id="KW-1185">Reference proteome</keyword>
<reference evidence="3" key="1">
    <citation type="journal article" date="2019" name="Int. J. Syst. Evol. Microbiol.">
        <title>The Global Catalogue of Microorganisms (GCM) 10K type strain sequencing project: providing services to taxonomists for standard genome sequencing and annotation.</title>
        <authorList>
            <consortium name="The Broad Institute Genomics Platform"/>
            <consortium name="The Broad Institute Genome Sequencing Center for Infectious Disease"/>
            <person name="Wu L."/>
            <person name="Ma J."/>
        </authorList>
    </citation>
    <scope>NUCLEOTIDE SEQUENCE [LARGE SCALE GENOMIC DNA]</scope>
    <source>
        <strain evidence="3">CGMCC 1.15772</strain>
    </source>
</reference>
<gene>
    <name evidence="2" type="ORF">ACFP81_07775</name>
</gene>
<comment type="caution">
    <text evidence="2">The sequence shown here is derived from an EMBL/GenBank/DDBJ whole genome shotgun (WGS) entry which is preliminary data.</text>
</comment>
<dbReference type="EMBL" id="JBHSWD010000001">
    <property type="protein sequence ID" value="MFC6591914.1"/>
    <property type="molecule type" value="Genomic_DNA"/>
</dbReference>
<keyword evidence="1" id="KW-0732">Signal</keyword>
<dbReference type="RefSeq" id="WP_380082930.1">
    <property type="nucleotide sequence ID" value="NZ_JBHSWD010000001.1"/>
</dbReference>
<organism evidence="2 3">
    <name type="scientific">Deinococcus lacus</name>
    <dbReference type="NCBI Taxonomy" id="392561"/>
    <lineage>
        <taxon>Bacteria</taxon>
        <taxon>Thermotogati</taxon>
        <taxon>Deinococcota</taxon>
        <taxon>Deinococci</taxon>
        <taxon>Deinococcales</taxon>
        <taxon>Deinococcaceae</taxon>
        <taxon>Deinococcus</taxon>
    </lineage>
</organism>
<protein>
    <submittedName>
        <fullName evidence="2">Uncharacterized protein</fullName>
    </submittedName>
</protein>
<evidence type="ECO:0000313" key="3">
    <source>
        <dbReference type="Proteomes" id="UP001596297"/>
    </source>
</evidence>
<feature type="signal peptide" evidence="1">
    <location>
        <begin position="1"/>
        <end position="21"/>
    </location>
</feature>
<evidence type="ECO:0000256" key="1">
    <source>
        <dbReference type="SAM" id="SignalP"/>
    </source>
</evidence>